<sequence length="85" mass="9757">MEHELIVQYSFTIVPSSSTIGKPYTYLVHTASDELLQRIKHNSSWSDLLEDLITVDVQLYTTDFHGKKLKAMDSLDDMLCFLGYV</sequence>
<reference evidence="1" key="1">
    <citation type="submission" date="2015-04" db="UniProtKB">
        <authorList>
            <consortium name="EnsemblPlants"/>
        </authorList>
    </citation>
    <scope>IDENTIFICATION</scope>
    <source>
        <strain evidence="1">SL10</strain>
    </source>
</reference>
<dbReference type="Gramene" id="ONIVA11G18400.1">
    <property type="protein sequence ID" value="ONIVA11G18400.1"/>
    <property type="gene ID" value="ONIVA11G18400"/>
</dbReference>
<dbReference type="AlphaFoldDB" id="A0A0E0J3U7"/>
<name>A0A0E0J3U7_ORYNI</name>
<dbReference type="STRING" id="4536.A0A0E0J3U7"/>
<protein>
    <submittedName>
        <fullName evidence="1">Uncharacterized protein</fullName>
    </submittedName>
</protein>
<reference evidence="1" key="2">
    <citation type="submission" date="2018-04" db="EMBL/GenBank/DDBJ databases">
        <title>OnivRS2 (Oryza nivara Reference Sequence Version 2).</title>
        <authorList>
            <person name="Zhang J."/>
            <person name="Kudrna D."/>
            <person name="Lee S."/>
            <person name="Talag J."/>
            <person name="Rajasekar S."/>
            <person name="Welchert J."/>
            <person name="Hsing Y.-I."/>
            <person name="Wing R.A."/>
        </authorList>
    </citation>
    <scope>NUCLEOTIDE SEQUENCE [LARGE SCALE GENOMIC DNA]</scope>
    <source>
        <strain evidence="1">SL10</strain>
    </source>
</reference>
<dbReference type="HOGENOM" id="CLU_2516505_0_0_1"/>
<proteinExistence type="predicted"/>
<accession>A0A0E0J3U7</accession>
<evidence type="ECO:0000313" key="2">
    <source>
        <dbReference type="Proteomes" id="UP000006591"/>
    </source>
</evidence>
<evidence type="ECO:0000313" key="1">
    <source>
        <dbReference type="EnsemblPlants" id="ONIVA11G18400.1"/>
    </source>
</evidence>
<dbReference type="EnsemblPlants" id="ONIVA11G18400.1">
    <property type="protein sequence ID" value="ONIVA11G18400.1"/>
    <property type="gene ID" value="ONIVA11G18400"/>
</dbReference>
<dbReference type="Proteomes" id="UP000006591">
    <property type="component" value="Chromosome 11"/>
</dbReference>
<keyword evidence="2" id="KW-1185">Reference proteome</keyword>
<organism evidence="1">
    <name type="scientific">Oryza nivara</name>
    <name type="common">Indian wild rice</name>
    <name type="synonym">Oryza sativa f. spontanea</name>
    <dbReference type="NCBI Taxonomy" id="4536"/>
    <lineage>
        <taxon>Eukaryota</taxon>
        <taxon>Viridiplantae</taxon>
        <taxon>Streptophyta</taxon>
        <taxon>Embryophyta</taxon>
        <taxon>Tracheophyta</taxon>
        <taxon>Spermatophyta</taxon>
        <taxon>Magnoliopsida</taxon>
        <taxon>Liliopsida</taxon>
        <taxon>Poales</taxon>
        <taxon>Poaceae</taxon>
        <taxon>BOP clade</taxon>
        <taxon>Oryzoideae</taxon>
        <taxon>Oryzeae</taxon>
        <taxon>Oryzinae</taxon>
        <taxon>Oryza</taxon>
    </lineage>
</organism>